<dbReference type="Proteomes" id="UP001565474">
    <property type="component" value="Unassembled WGS sequence"/>
</dbReference>
<keyword evidence="9" id="KW-1185">Reference proteome</keyword>
<keyword evidence="4" id="KW-0732">Signal</keyword>
<organism evidence="8 9">
    <name type="scientific">Bradyrhizobium yuanmingense</name>
    <dbReference type="NCBI Taxonomy" id="108015"/>
    <lineage>
        <taxon>Bacteria</taxon>
        <taxon>Pseudomonadati</taxon>
        <taxon>Pseudomonadota</taxon>
        <taxon>Alphaproteobacteria</taxon>
        <taxon>Hyphomicrobiales</taxon>
        <taxon>Nitrobacteraceae</taxon>
        <taxon>Bradyrhizobium</taxon>
    </lineage>
</organism>
<comment type="caution">
    <text evidence="8">The sequence shown here is derived from an EMBL/GenBank/DDBJ whole genome shotgun (WGS) entry which is preliminary data.</text>
</comment>
<dbReference type="SUPFAM" id="SSF53474">
    <property type="entry name" value="alpha/beta-Hydrolases"/>
    <property type="match status" value="1"/>
</dbReference>
<evidence type="ECO:0000256" key="1">
    <source>
        <dbReference type="ARBA" id="ARBA00006249"/>
    </source>
</evidence>
<accession>A0ABV4G9J7</accession>
<name>A0ABV4G9J7_9BRAD</name>
<evidence type="ECO:0000256" key="6">
    <source>
        <dbReference type="ARBA" id="ARBA00022837"/>
    </source>
</evidence>
<keyword evidence="2" id="KW-0719">Serine esterase</keyword>
<dbReference type="InterPro" id="IPR029058">
    <property type="entry name" value="AB_hydrolase_fold"/>
</dbReference>
<sequence length="645" mass="69821">MWWIDDISRNPQSTAQRSGLKNSIRHYRHALSGLTKSPSLAHLRHLTGWHLRRRIFQCIRLCATETPLGSELMICRNNGHPAHARRLRSAAAFRLALGPLLVLLTGEPSVAGEAFQDGCIGLADRTIPATLIRLPSGNASVASVSFVPAAAQAKSPDFCKVLGTIAPVDPTAQLINFELNLPAAWNGKLLQYGGGGYNGSLITGLAPLRDAAPDDLLPLARGYATVGTDSGHQASSFPRDSIGKFALNDEMLTNYAYASYKKVRDVAVVLSELLYRKRPTRIYYFGGSEGGREGLTMAQRFPVDYDGVVSVVPVVQLSMLFQSYIPNVLPQFEGGWLNPAKTRTLAKFVMEACDELDGLRDGIVSNSFACQAKVNLAALRCSGGTDTGDTCLSDQQIASIQAVHAPHPFPFPMANGITAYPQWLYGNETTPDPERSTMERWVVGAAPPTDPIDVATASQQWIYSANAVRFIIAQDNKFDVRSYRPESFRARLEEVSKLLDSTNPDLSPFFAHGGKLIIRENLADLAQSPLAGIDYFKSVVAKLGQATVDASARLYLSPGSTHTGHGATVPDGTAIPTMVDLLDPLDHWAADGIAPADALIQTVKEATPPFALKASRPMCRYPNYPHYVGGNRSAAESYDCREAAP</sequence>
<evidence type="ECO:0000313" key="8">
    <source>
        <dbReference type="EMBL" id="MEY9467780.1"/>
    </source>
</evidence>
<comment type="similarity">
    <text evidence="1">Belongs to the tannase family.</text>
</comment>
<dbReference type="EMBL" id="JBGBZN010000001">
    <property type="protein sequence ID" value="MEY9467780.1"/>
    <property type="molecule type" value="Genomic_DNA"/>
</dbReference>
<evidence type="ECO:0000313" key="9">
    <source>
        <dbReference type="Proteomes" id="UP001565474"/>
    </source>
</evidence>
<evidence type="ECO:0000256" key="2">
    <source>
        <dbReference type="ARBA" id="ARBA00022487"/>
    </source>
</evidence>
<reference evidence="8 9" key="1">
    <citation type="submission" date="2024-07" db="EMBL/GenBank/DDBJ databases">
        <title>Genomic Encyclopedia of Type Strains, Phase V (KMG-V): Genome sequencing to study the core and pangenomes of soil and plant-associated prokaryotes.</title>
        <authorList>
            <person name="Whitman W."/>
        </authorList>
    </citation>
    <scope>NUCLEOTIDE SEQUENCE [LARGE SCALE GENOMIC DNA]</scope>
    <source>
        <strain evidence="8 9">USDA 222</strain>
    </source>
</reference>
<evidence type="ECO:0000256" key="4">
    <source>
        <dbReference type="ARBA" id="ARBA00022729"/>
    </source>
</evidence>
<dbReference type="Gene3D" id="3.40.50.1820">
    <property type="entry name" value="alpha/beta hydrolase"/>
    <property type="match status" value="1"/>
</dbReference>
<dbReference type="RefSeq" id="WP_085974810.1">
    <property type="nucleotide sequence ID" value="NZ_JBGBYD010000001.1"/>
</dbReference>
<evidence type="ECO:0000256" key="7">
    <source>
        <dbReference type="ARBA" id="ARBA00023157"/>
    </source>
</evidence>
<keyword evidence="7" id="KW-1015">Disulfide bond</keyword>
<evidence type="ECO:0000256" key="3">
    <source>
        <dbReference type="ARBA" id="ARBA00022723"/>
    </source>
</evidence>
<keyword evidence="3" id="KW-0479">Metal-binding</keyword>
<evidence type="ECO:0000256" key="5">
    <source>
        <dbReference type="ARBA" id="ARBA00022801"/>
    </source>
</evidence>
<proteinExistence type="inferred from homology"/>
<keyword evidence="5" id="KW-0378">Hydrolase</keyword>
<keyword evidence="6" id="KW-0106">Calcium</keyword>
<dbReference type="PANTHER" id="PTHR33938">
    <property type="entry name" value="FERULOYL ESTERASE B-RELATED"/>
    <property type="match status" value="1"/>
</dbReference>
<dbReference type="PANTHER" id="PTHR33938:SF15">
    <property type="entry name" value="FERULOYL ESTERASE B-RELATED"/>
    <property type="match status" value="1"/>
</dbReference>
<dbReference type="InterPro" id="IPR011118">
    <property type="entry name" value="Tannase/feruloyl_esterase"/>
</dbReference>
<gene>
    <name evidence="8" type="ORF">ABH992_000179</name>
</gene>
<protein>
    <submittedName>
        <fullName evidence="8">Pimeloyl-ACP methyl ester carboxylesterase</fullName>
    </submittedName>
</protein>
<dbReference type="Pfam" id="PF07519">
    <property type="entry name" value="Tannase"/>
    <property type="match status" value="1"/>
</dbReference>